<dbReference type="EMBL" id="MGET01000015">
    <property type="protein sequence ID" value="OGL90022.1"/>
    <property type="molecule type" value="Genomic_DNA"/>
</dbReference>
<proteinExistence type="predicted"/>
<dbReference type="Proteomes" id="UP000177574">
    <property type="component" value="Unassembled WGS sequence"/>
</dbReference>
<gene>
    <name evidence="2" type="ORF">A3I45_01720</name>
</gene>
<accession>A0A1F7VHN9</accession>
<organism evidence="2 3">
    <name type="scientific">Candidatus Uhrbacteria bacterium RIFCSPLOWO2_02_FULL_53_10</name>
    <dbReference type="NCBI Taxonomy" id="1802411"/>
    <lineage>
        <taxon>Bacteria</taxon>
        <taxon>Candidatus Uhriibacteriota</taxon>
    </lineage>
</organism>
<feature type="region of interest" description="Disordered" evidence="1">
    <location>
        <begin position="1"/>
        <end position="22"/>
    </location>
</feature>
<name>A0A1F7VHN9_9BACT</name>
<evidence type="ECO:0000313" key="3">
    <source>
        <dbReference type="Proteomes" id="UP000177574"/>
    </source>
</evidence>
<protein>
    <submittedName>
        <fullName evidence="2">Uncharacterized protein</fullName>
    </submittedName>
</protein>
<evidence type="ECO:0000256" key="1">
    <source>
        <dbReference type="SAM" id="MobiDB-lite"/>
    </source>
</evidence>
<evidence type="ECO:0000313" key="2">
    <source>
        <dbReference type="EMBL" id="OGL90022.1"/>
    </source>
</evidence>
<reference evidence="2 3" key="1">
    <citation type="journal article" date="2016" name="Nat. Commun.">
        <title>Thousands of microbial genomes shed light on interconnected biogeochemical processes in an aquifer system.</title>
        <authorList>
            <person name="Anantharaman K."/>
            <person name="Brown C.T."/>
            <person name="Hug L.A."/>
            <person name="Sharon I."/>
            <person name="Castelle C.J."/>
            <person name="Probst A.J."/>
            <person name="Thomas B.C."/>
            <person name="Singh A."/>
            <person name="Wilkins M.J."/>
            <person name="Karaoz U."/>
            <person name="Brodie E.L."/>
            <person name="Williams K.H."/>
            <person name="Hubbard S.S."/>
            <person name="Banfield J.F."/>
        </authorList>
    </citation>
    <scope>NUCLEOTIDE SEQUENCE [LARGE SCALE GENOMIC DNA]</scope>
</reference>
<comment type="caution">
    <text evidence="2">The sequence shown here is derived from an EMBL/GenBank/DDBJ whole genome shotgun (WGS) entry which is preliminary data.</text>
</comment>
<sequence>MTVLEGLPHQCPQTDPPPSPDCPVLKMKEVLKKRLSAAPVIPAFASPVAQEIAGFVHRLLARSPLEDCLVCRQT</sequence>
<dbReference type="AlphaFoldDB" id="A0A1F7VHN9"/>